<dbReference type="InterPro" id="IPR052918">
    <property type="entry name" value="Motility_Chemotaxis_Reg"/>
</dbReference>
<proteinExistence type="predicted"/>
<comment type="caution">
    <text evidence="1">The sequence shown here is derived from an EMBL/GenBank/DDBJ whole genome shotgun (WGS) entry which is preliminary data.</text>
</comment>
<dbReference type="SUPFAM" id="SSF101898">
    <property type="entry name" value="NHL repeat"/>
    <property type="match status" value="1"/>
</dbReference>
<organism evidence="1 2">
    <name type="scientific">Nitrincola nitratireducens</name>
    <dbReference type="NCBI Taxonomy" id="1229521"/>
    <lineage>
        <taxon>Bacteria</taxon>
        <taxon>Pseudomonadati</taxon>
        <taxon>Pseudomonadota</taxon>
        <taxon>Gammaproteobacteria</taxon>
        <taxon>Oceanospirillales</taxon>
        <taxon>Oceanospirillaceae</taxon>
        <taxon>Nitrincola</taxon>
    </lineage>
</organism>
<reference evidence="1 2" key="2">
    <citation type="journal article" date="2015" name="Syst. Appl. Microbiol.">
        <title>Nitrincola nitratireducens sp. nov. isolated from a haloalkaline crater lake.</title>
        <authorList>
            <person name="Singh A."/>
            <person name="Vaidya B."/>
            <person name="Tanuku N.R."/>
            <person name="Pinnaka A.K."/>
        </authorList>
    </citation>
    <scope>NUCLEOTIDE SEQUENCE [LARGE SCALE GENOMIC DNA]</scope>
    <source>
        <strain evidence="1 2">AK23</strain>
    </source>
</reference>
<evidence type="ECO:0000313" key="2">
    <source>
        <dbReference type="Proteomes" id="UP000019464"/>
    </source>
</evidence>
<dbReference type="Gene3D" id="2.130.10.10">
    <property type="entry name" value="YVTN repeat-like/Quinoprotein amine dehydrogenase"/>
    <property type="match status" value="1"/>
</dbReference>
<dbReference type="InterPro" id="IPR010620">
    <property type="entry name" value="SBBP_repeat"/>
</dbReference>
<name>W9V6T5_9GAMM</name>
<dbReference type="PANTHER" id="PTHR35580">
    <property type="entry name" value="CELL SURFACE GLYCOPROTEIN (S-LAYER PROTEIN)-LIKE PROTEIN"/>
    <property type="match status" value="1"/>
</dbReference>
<dbReference type="Pfam" id="PF06739">
    <property type="entry name" value="SBBP"/>
    <property type="match status" value="2"/>
</dbReference>
<dbReference type="RefSeq" id="WP_036508816.1">
    <property type="nucleotide sequence ID" value="NZ_AONB01000004.1"/>
</dbReference>
<dbReference type="EMBL" id="AONB01000004">
    <property type="protein sequence ID" value="EXJ11802.1"/>
    <property type="molecule type" value="Genomic_DNA"/>
</dbReference>
<dbReference type="AlphaFoldDB" id="W9V6T5"/>
<sequence>MLSQNVFAQGFLSLLIFAVPSLSSASLLNSLDSSKWFVWATVDERACGGSIYQESMIFYIDQQGNQLNVKDADGYEYTGTLNGQNLTWQGMFTEDEGSTNISVSATISDDWITMEGSSQFTFTPFVGFPCSGGSTFSGEREVEDTPIIEPEPQPIYAPLSSEWPLYLGGSGRDFASSVVVDGKGNIIVAGNTHSQSFSWGDGDDLRQQEGMFGSQFVVKFDDQGRYVWGRILQNSAFTTGLAVDFQHNILVMGLYDLVKLDPDGAVLWTHSLSDWGNQARLRDDASPYVGSGRRIGVDMLNRIIVGGRTVRPELAQGGYLTEHQGGYDGYIQVISPSGNRLWSTYIGGSNDETIEGIAVSPVSGTIYVVGNTSSMDWVSGGMSTDLKQFKQGGIPTSRIFGQTCFVAALNSEGEHIWSTYLGGSLLEQPPVFNDRIYLSDNCLAIDLDLTNTLNIVGLTRSVADDGAGWMPPLGEPSASMLRLEPSPDFHQDGFAVKMYDNGSELLWGTYLGRKGSHIVPLALQSTYAGDLFIVGVTSSEYWTVRGRDTVYNGERDGFWLHLTSAGHTRSSSYMGGLLDDEAWSIAFDKAENPIIVGITNSPFWQEGKASLRLNPDPYYRGDSDAFVVRLLPPSSRKPKPLPLWLPAILR</sequence>
<dbReference type="PANTHER" id="PTHR35580:SF1">
    <property type="entry name" value="PHYTASE-LIKE DOMAIN-CONTAINING PROTEIN"/>
    <property type="match status" value="1"/>
</dbReference>
<gene>
    <name evidence="1" type="ORF">D791_01175</name>
</gene>
<evidence type="ECO:0000313" key="1">
    <source>
        <dbReference type="EMBL" id="EXJ11802.1"/>
    </source>
</evidence>
<dbReference type="Proteomes" id="UP000019464">
    <property type="component" value="Unassembled WGS sequence"/>
</dbReference>
<accession>W9V6T5</accession>
<keyword evidence="2" id="KW-1185">Reference proteome</keyword>
<dbReference type="STRING" id="1229521.D791_01175"/>
<dbReference type="OrthoDB" id="5555650at2"/>
<reference evidence="2" key="1">
    <citation type="submission" date="2012-11" db="EMBL/GenBank/DDBJ databases">
        <authorList>
            <person name="Singh A."/>
            <person name="Pinnaka A.K."/>
            <person name="Vaidya B."/>
        </authorList>
    </citation>
    <scope>NUCLEOTIDE SEQUENCE [LARGE SCALE GENOMIC DNA]</scope>
    <source>
        <strain evidence="2">AK23</strain>
    </source>
</reference>
<protein>
    <submittedName>
        <fullName evidence="1">Beta-propeller repeat protein</fullName>
    </submittedName>
</protein>
<dbReference type="InterPro" id="IPR015943">
    <property type="entry name" value="WD40/YVTN_repeat-like_dom_sf"/>
</dbReference>